<dbReference type="Proteomes" id="UP000253104">
    <property type="component" value="Chromosome mHSR5_B"/>
</dbReference>
<feature type="domain" description="Transposase DDE" evidence="2">
    <location>
        <begin position="192"/>
        <end position="277"/>
    </location>
</feature>
<gene>
    <name evidence="3" type="ORF">CUJ89_26715</name>
</gene>
<dbReference type="PANTHER" id="PTHR30007:SF0">
    <property type="entry name" value="TRANSPOSASE"/>
    <property type="match status" value="1"/>
</dbReference>
<dbReference type="Pfam" id="PF13586">
    <property type="entry name" value="DDE_Tnp_1_2"/>
    <property type="match status" value="1"/>
</dbReference>
<feature type="domain" description="Insertion element IS402-like" evidence="1">
    <location>
        <begin position="12"/>
        <end position="96"/>
    </location>
</feature>
<sequence length="288" mass="33040">MATRKRVESWVVTEDFWARVEPLIPQRERPAGQEYLRKPGAGRPAKPARQVFEAIMYVLRTGCQWKALPKERFGSASAMHKRFLEWEAAGVFEAIWQAGLAEYDQMEGIAWRWQSIDGAMFKAPMAQEAVGRNPTDRGKKGSKRHLLVDGRGVPLSLVVTGANRHDVTQLDAVLQAIMVKRKTPRTRRSKHLCADAGYRGKRALETIESHGYIAHVVDRRKEADAKRRDPTKKARRWVVEVCHSWFNRFRKLLVRYEKLERSFVALNHIAAAIIAFRKVKLSVNIIYG</sequence>
<dbReference type="PANTHER" id="PTHR30007">
    <property type="entry name" value="PHP DOMAIN PROTEIN"/>
    <property type="match status" value="1"/>
</dbReference>
<dbReference type="AlphaFoldDB" id="A0A2Z5N4B6"/>
<name>A0A2Z5N4B6_BURPY</name>
<evidence type="ECO:0000313" key="3">
    <source>
        <dbReference type="EMBL" id="AXF23956.1"/>
    </source>
</evidence>
<accession>A0A2Z5N4B6</accession>
<dbReference type="OrthoDB" id="5524851at2"/>
<proteinExistence type="predicted"/>
<dbReference type="InterPro" id="IPR025161">
    <property type="entry name" value="IS402-like_dom"/>
</dbReference>
<evidence type="ECO:0000259" key="1">
    <source>
        <dbReference type="Pfam" id="PF13340"/>
    </source>
</evidence>
<reference evidence="3 4" key="1">
    <citation type="journal article" date="2018" name="ISME J.">
        <title>Involvement of Burkholderiaceae and sulfurous volatiles in disease-suppressive soils.</title>
        <authorList>
            <person name="Carrion V.J."/>
            <person name="Cordovez V."/>
            <person name="Tyc O."/>
            <person name="Etalo D.W."/>
            <person name="de Bruijn I."/>
            <person name="de Jager V.C."/>
            <person name="Medema M.H."/>
            <person name="Eberl L."/>
            <person name="Raaijmakers J.M."/>
        </authorList>
    </citation>
    <scope>NUCLEOTIDE SEQUENCE [LARGE SCALE GENOMIC DNA]</scope>
    <source>
        <strain evidence="4">mHSR5</strain>
    </source>
</reference>
<dbReference type="RefSeq" id="WP_114180351.1">
    <property type="nucleotide sequence ID" value="NZ_CP024903.1"/>
</dbReference>
<dbReference type="EMBL" id="CP024903">
    <property type="protein sequence ID" value="AXF23956.1"/>
    <property type="molecule type" value="Genomic_DNA"/>
</dbReference>
<evidence type="ECO:0000259" key="2">
    <source>
        <dbReference type="Pfam" id="PF13586"/>
    </source>
</evidence>
<evidence type="ECO:0000313" key="4">
    <source>
        <dbReference type="Proteomes" id="UP000253104"/>
    </source>
</evidence>
<dbReference type="NCBIfam" id="NF033580">
    <property type="entry name" value="transpos_IS5_3"/>
    <property type="match status" value="1"/>
</dbReference>
<organism evidence="3 4">
    <name type="scientific">Burkholderia pyrrocinia</name>
    <name type="common">Pseudomonas pyrrocinia</name>
    <dbReference type="NCBI Taxonomy" id="60550"/>
    <lineage>
        <taxon>Bacteria</taxon>
        <taxon>Pseudomonadati</taxon>
        <taxon>Pseudomonadota</taxon>
        <taxon>Betaproteobacteria</taxon>
        <taxon>Burkholderiales</taxon>
        <taxon>Burkholderiaceae</taxon>
        <taxon>Burkholderia</taxon>
        <taxon>Burkholderia cepacia complex</taxon>
    </lineage>
</organism>
<dbReference type="Pfam" id="PF13340">
    <property type="entry name" value="DUF4096"/>
    <property type="match status" value="1"/>
</dbReference>
<protein>
    <submittedName>
        <fullName evidence="3">IS5/IS1182 family transposase</fullName>
    </submittedName>
</protein>
<dbReference type="InterPro" id="IPR025668">
    <property type="entry name" value="Tnp_DDE_dom"/>
</dbReference>